<keyword evidence="2" id="KW-0503">Monooxygenase</keyword>
<dbReference type="CDD" id="cd01058">
    <property type="entry name" value="AAMH_B"/>
    <property type="match status" value="1"/>
</dbReference>
<accession>A0A010STE6</accession>
<dbReference type="GO" id="GO:0016709">
    <property type="term" value="F:oxidoreductase activity, acting on paired donors, with incorporation or reduction of molecular oxygen, NAD(P)H as one donor, and incorporation of one atom of oxygen"/>
    <property type="evidence" value="ECO:0007669"/>
    <property type="project" value="InterPro"/>
</dbReference>
<dbReference type="Gene3D" id="1.10.620.20">
    <property type="entry name" value="Ribonucleotide Reductase, subunit A"/>
    <property type="match status" value="1"/>
</dbReference>
<keyword evidence="1" id="KW-0560">Oxidoreductase</keyword>
<dbReference type="InterPro" id="IPR009078">
    <property type="entry name" value="Ferritin-like_SF"/>
</dbReference>
<dbReference type="PATRIC" id="fig|1042209.11.peg.1001"/>
<dbReference type="HOGENOM" id="CLU_833678_0_0_6"/>
<sequence length="331" mass="37467">MSVEIKTTTAQTLRNTFSHTRRRFGDKVASRYQEASFDLESATNFHYRPLWQPDKLLNDATRTAVVMADWYAVSDPRQYYYGAYVQARARMQENAEHDYAFCEKRDMLAGLSSANIQLISKLLLPLRHAEMGANMNNSNIAADGFGTSVTQMHMFHAVDRLGIAQYLSRIGLMLDDGDVLLLAQAKQQWLSDPVWQGMRRYVEDTLVVRDWFELTVAQNLVSDGLVYPLLFHKLDEQLSANGAGQVGMLTEFMRLWFAESQRWVDAMLKTVINESAANKDLVQGWIDHWSQRSVEALQPLTALGLDESALDTVCTEFAARLKKIGLTGANV</sequence>
<evidence type="ECO:0000256" key="2">
    <source>
        <dbReference type="ARBA" id="ARBA00023033"/>
    </source>
</evidence>
<dbReference type="InterPro" id="IPR012078">
    <property type="entry name" value="MP_mOase_hydro"/>
</dbReference>
<dbReference type="OrthoDB" id="9806768at2"/>
<evidence type="ECO:0000313" key="4">
    <source>
        <dbReference type="Proteomes" id="UP000022611"/>
    </source>
</evidence>
<dbReference type="Pfam" id="PF02332">
    <property type="entry name" value="Phenol_Hydrox"/>
    <property type="match status" value="1"/>
</dbReference>
<comment type="caution">
    <text evidence="3">The sequence shown here is derived from an EMBL/GenBank/DDBJ whole genome shotgun (WGS) entry which is preliminary data.</text>
</comment>
<proteinExistence type="predicted"/>
<evidence type="ECO:0000256" key="1">
    <source>
        <dbReference type="ARBA" id="ARBA00023002"/>
    </source>
</evidence>
<dbReference type="Proteomes" id="UP000022611">
    <property type="component" value="Unassembled WGS sequence"/>
</dbReference>
<dbReference type="EMBL" id="AFOY02000004">
    <property type="protein sequence ID" value="EXF96065.1"/>
    <property type="molecule type" value="Genomic_DNA"/>
</dbReference>
<dbReference type="RefSeq" id="WP_019689402.1">
    <property type="nucleotide sequence ID" value="NZ_AFOY02000004.1"/>
</dbReference>
<evidence type="ECO:0000313" key="3">
    <source>
        <dbReference type="EMBL" id="EXF96065.1"/>
    </source>
</evidence>
<dbReference type="SUPFAM" id="SSF47240">
    <property type="entry name" value="Ferritin-like"/>
    <property type="match status" value="1"/>
</dbReference>
<dbReference type="eggNOG" id="ENOG502Z7Z9">
    <property type="taxonomic scope" value="Bacteria"/>
</dbReference>
<protein>
    <submittedName>
        <fullName evidence="3">Phenol hydroxylase</fullName>
    </submittedName>
</protein>
<dbReference type="PIRSF" id="PIRSF000040">
    <property type="entry name" value="MMOH_comp"/>
    <property type="match status" value="1"/>
</dbReference>
<dbReference type="AlphaFoldDB" id="A0A010STE6"/>
<dbReference type="InterPro" id="IPR003430">
    <property type="entry name" value="Phenol_Hydrox"/>
</dbReference>
<name>A0A010STE6_PSEFL</name>
<gene>
    <name evidence="3" type="ORF">HK44_022320</name>
</gene>
<dbReference type="InterPro" id="IPR012348">
    <property type="entry name" value="RNR-like"/>
</dbReference>
<organism evidence="3 4">
    <name type="scientific">Pseudomonas fluorescens HK44</name>
    <dbReference type="NCBI Taxonomy" id="1042209"/>
    <lineage>
        <taxon>Bacteria</taxon>
        <taxon>Pseudomonadati</taxon>
        <taxon>Pseudomonadota</taxon>
        <taxon>Gammaproteobacteria</taxon>
        <taxon>Pseudomonadales</taxon>
        <taxon>Pseudomonadaceae</taxon>
        <taxon>Pseudomonas</taxon>
    </lineage>
</organism>
<reference evidence="3 4" key="1">
    <citation type="journal article" date="2011" name="J. Bacteriol.">
        <title>Draft genome sequence of the polycyclic aromatic hydrocarbon-degrading, genetically engineered bioluminescent bioreporter Pseudomonas fluorescens HK44.</title>
        <authorList>
            <person name="Chauhan A."/>
            <person name="Layton A.C."/>
            <person name="Williams D.E."/>
            <person name="Smartt A.E."/>
            <person name="Ripp S."/>
            <person name="Karpinets T.V."/>
            <person name="Brown S.D."/>
            <person name="Sayler G.S."/>
        </authorList>
    </citation>
    <scope>NUCLEOTIDE SEQUENCE [LARGE SCALE GENOMIC DNA]</scope>
    <source>
        <strain evidence="3 4">HK44</strain>
    </source>
</reference>